<keyword evidence="17" id="KW-1185">Reference proteome</keyword>
<organism evidence="16 17">
    <name type="scientific">Triparma columacea</name>
    <dbReference type="NCBI Taxonomy" id="722753"/>
    <lineage>
        <taxon>Eukaryota</taxon>
        <taxon>Sar</taxon>
        <taxon>Stramenopiles</taxon>
        <taxon>Ochrophyta</taxon>
        <taxon>Bolidophyceae</taxon>
        <taxon>Parmales</taxon>
        <taxon>Triparmaceae</taxon>
        <taxon>Triparma</taxon>
    </lineage>
</organism>
<evidence type="ECO:0000256" key="1">
    <source>
        <dbReference type="ARBA" id="ARBA00001913"/>
    </source>
</evidence>
<keyword evidence="9" id="KW-0442">Lipid degradation</keyword>
<evidence type="ECO:0000256" key="11">
    <source>
        <dbReference type="ARBA" id="ARBA00023098"/>
    </source>
</evidence>
<proteinExistence type="predicted"/>
<dbReference type="CDD" id="cd00519">
    <property type="entry name" value="Lipase_3"/>
    <property type="match status" value="1"/>
</dbReference>
<evidence type="ECO:0000256" key="7">
    <source>
        <dbReference type="ARBA" id="ARBA00022801"/>
    </source>
</evidence>
<dbReference type="SUPFAM" id="SSF53474">
    <property type="entry name" value="alpha/beta-Hydrolases"/>
    <property type="match status" value="1"/>
</dbReference>
<dbReference type="InterPro" id="IPR002921">
    <property type="entry name" value="Fungal_lipase-type"/>
</dbReference>
<comment type="caution">
    <text evidence="16">The sequence shown here is derived from an EMBL/GenBank/DDBJ whole genome shotgun (WGS) entry which is preliminary data.</text>
</comment>
<dbReference type="PANTHER" id="PTHR45792:SF8">
    <property type="entry name" value="DIACYLGLYCEROL LIPASE-ALPHA"/>
    <property type="match status" value="1"/>
</dbReference>
<name>A0A9W7GB43_9STRA</name>
<dbReference type="Gene3D" id="3.40.50.1820">
    <property type="entry name" value="alpha/beta hydrolase"/>
    <property type="match status" value="1"/>
</dbReference>
<keyword evidence="6" id="KW-0479">Metal-binding</keyword>
<evidence type="ECO:0000256" key="13">
    <source>
        <dbReference type="ARBA" id="ARBA00024531"/>
    </source>
</evidence>
<dbReference type="EC" id="3.1.1.116" evidence="14"/>
<evidence type="ECO:0000259" key="15">
    <source>
        <dbReference type="Pfam" id="PF01764"/>
    </source>
</evidence>
<keyword evidence="12" id="KW-0472">Membrane</keyword>
<comment type="catalytic activity">
    <reaction evidence="13">
        <text>a 1,2-diacyl-sn-glycerol + H2O = a 2-acylglycerol + a fatty acid + H(+)</text>
        <dbReference type="Rhea" id="RHEA:33275"/>
        <dbReference type="ChEBI" id="CHEBI:15377"/>
        <dbReference type="ChEBI" id="CHEBI:15378"/>
        <dbReference type="ChEBI" id="CHEBI:17389"/>
        <dbReference type="ChEBI" id="CHEBI:17815"/>
        <dbReference type="ChEBI" id="CHEBI:28868"/>
        <dbReference type="EC" id="3.1.1.116"/>
    </reaction>
    <physiologicalReaction direction="left-to-right" evidence="13">
        <dbReference type="Rhea" id="RHEA:33276"/>
    </physiologicalReaction>
</comment>
<keyword evidence="4" id="KW-0597">Phosphoprotein</keyword>
<dbReference type="InterPro" id="IPR029058">
    <property type="entry name" value="AB_hydrolase_fold"/>
</dbReference>
<gene>
    <name evidence="16" type="ORF">TrCOL_g10224</name>
</gene>
<dbReference type="Pfam" id="PF01764">
    <property type="entry name" value="Lipase_3"/>
    <property type="match status" value="1"/>
</dbReference>
<dbReference type="GO" id="GO:0016042">
    <property type="term" value="P:lipid catabolic process"/>
    <property type="evidence" value="ECO:0007669"/>
    <property type="project" value="UniProtKB-KW"/>
</dbReference>
<keyword evidence="3" id="KW-1003">Cell membrane</keyword>
<dbReference type="PANTHER" id="PTHR45792">
    <property type="entry name" value="DIACYLGLYCEROL LIPASE HOMOLOG-RELATED"/>
    <property type="match status" value="1"/>
</dbReference>
<keyword evidence="11" id="KW-0443">Lipid metabolism</keyword>
<dbReference type="Proteomes" id="UP001165065">
    <property type="component" value="Unassembled WGS sequence"/>
</dbReference>
<dbReference type="GO" id="GO:0046872">
    <property type="term" value="F:metal ion binding"/>
    <property type="evidence" value="ECO:0007669"/>
    <property type="project" value="UniProtKB-KW"/>
</dbReference>
<sequence length="326" mass="36549">MVHYGVYANAAYGWKGRLFSRFRLHRSDVTAIPASLRAFKSTVDVVYVSSKAKKGSPMYFIAKDRERKTIVLTIRGTLSLEDCFTDLDVELEGFEKEEKGGIKEWFGMGGKYLAHGGMLEGAKSISIQARRRISALLAVHTDYTLVITGHSLGAGVASILGSLWSSTFPSLLVFAYGVPCIAPLSCMPTTSENVVSVVNTGDPFATMSVGHLEDVVKGLTWLAERREVREEVIEAISRGGKGGNHVTERVIKEIREVMNSEKYYPPGRVYEIREMEGGRVEMWKVGQERWKEMVLQYNMLDIPKHVPFLYEDLLKRLSPCDVTKER</sequence>
<evidence type="ECO:0000256" key="8">
    <source>
        <dbReference type="ARBA" id="ARBA00022837"/>
    </source>
</evidence>
<comment type="subcellular location">
    <subcellularLocation>
        <location evidence="2">Cell membrane</location>
        <topology evidence="2">Multi-pass membrane protein</topology>
    </subcellularLocation>
</comment>
<protein>
    <recommendedName>
        <fullName evidence="14">sn-1-specific diacylglycerol lipase</fullName>
        <ecNumber evidence="14">3.1.1.116</ecNumber>
    </recommendedName>
</protein>
<evidence type="ECO:0000256" key="9">
    <source>
        <dbReference type="ARBA" id="ARBA00022963"/>
    </source>
</evidence>
<evidence type="ECO:0000256" key="3">
    <source>
        <dbReference type="ARBA" id="ARBA00022475"/>
    </source>
</evidence>
<reference evidence="17" key="1">
    <citation type="journal article" date="2023" name="Commun. Biol.">
        <title>Genome analysis of Parmales, the sister group of diatoms, reveals the evolutionary specialization of diatoms from phago-mixotrophs to photoautotrophs.</title>
        <authorList>
            <person name="Ban H."/>
            <person name="Sato S."/>
            <person name="Yoshikawa S."/>
            <person name="Yamada K."/>
            <person name="Nakamura Y."/>
            <person name="Ichinomiya M."/>
            <person name="Sato N."/>
            <person name="Blanc-Mathieu R."/>
            <person name="Endo H."/>
            <person name="Kuwata A."/>
            <person name="Ogata H."/>
        </authorList>
    </citation>
    <scope>NUCLEOTIDE SEQUENCE [LARGE SCALE GENOMIC DNA]</scope>
</reference>
<feature type="domain" description="Fungal lipase-type" evidence="15">
    <location>
        <begin position="71"/>
        <end position="207"/>
    </location>
</feature>
<dbReference type="OrthoDB" id="45753at2759"/>
<evidence type="ECO:0000313" key="16">
    <source>
        <dbReference type="EMBL" id="GMI38821.1"/>
    </source>
</evidence>
<evidence type="ECO:0000256" key="2">
    <source>
        <dbReference type="ARBA" id="ARBA00004651"/>
    </source>
</evidence>
<dbReference type="AlphaFoldDB" id="A0A9W7GB43"/>
<dbReference type="EMBL" id="BRYA01000092">
    <property type="protein sequence ID" value="GMI38821.1"/>
    <property type="molecule type" value="Genomic_DNA"/>
</dbReference>
<evidence type="ECO:0000256" key="4">
    <source>
        <dbReference type="ARBA" id="ARBA00022553"/>
    </source>
</evidence>
<evidence type="ECO:0000256" key="14">
    <source>
        <dbReference type="ARBA" id="ARBA00026104"/>
    </source>
</evidence>
<dbReference type="GO" id="GO:0016298">
    <property type="term" value="F:lipase activity"/>
    <property type="evidence" value="ECO:0007669"/>
    <property type="project" value="TreeGrafter"/>
</dbReference>
<keyword evidence="7" id="KW-0378">Hydrolase</keyword>
<accession>A0A9W7GB43</accession>
<evidence type="ECO:0000313" key="17">
    <source>
        <dbReference type="Proteomes" id="UP001165065"/>
    </source>
</evidence>
<keyword evidence="10" id="KW-1133">Transmembrane helix</keyword>
<dbReference type="GO" id="GO:0005886">
    <property type="term" value="C:plasma membrane"/>
    <property type="evidence" value="ECO:0007669"/>
    <property type="project" value="UniProtKB-SubCell"/>
</dbReference>
<evidence type="ECO:0000256" key="12">
    <source>
        <dbReference type="ARBA" id="ARBA00023136"/>
    </source>
</evidence>
<keyword evidence="8" id="KW-0106">Calcium</keyword>
<evidence type="ECO:0000256" key="5">
    <source>
        <dbReference type="ARBA" id="ARBA00022692"/>
    </source>
</evidence>
<evidence type="ECO:0000256" key="6">
    <source>
        <dbReference type="ARBA" id="ARBA00022723"/>
    </source>
</evidence>
<keyword evidence="5" id="KW-0812">Transmembrane</keyword>
<evidence type="ECO:0000256" key="10">
    <source>
        <dbReference type="ARBA" id="ARBA00022989"/>
    </source>
</evidence>
<dbReference type="InterPro" id="IPR052214">
    <property type="entry name" value="DAG_Lipase-Related"/>
</dbReference>
<comment type="cofactor">
    <cofactor evidence="1">
        <name>Ca(2+)</name>
        <dbReference type="ChEBI" id="CHEBI:29108"/>
    </cofactor>
</comment>